<dbReference type="PANTHER" id="PTHR33116:SF70">
    <property type="entry name" value="NON-LTR RETROELEMENT REVERSE TRANSCRIPTASE-LIKE PROTEIN"/>
    <property type="match status" value="1"/>
</dbReference>
<dbReference type="Gene3D" id="3.30.420.10">
    <property type="entry name" value="Ribonuclease H-like superfamily/Ribonuclease H"/>
    <property type="match status" value="1"/>
</dbReference>
<dbReference type="InterPro" id="IPR012337">
    <property type="entry name" value="RNaseH-like_sf"/>
</dbReference>
<dbReference type="GO" id="GO:0004523">
    <property type="term" value="F:RNA-DNA hybrid ribonuclease activity"/>
    <property type="evidence" value="ECO:0007669"/>
    <property type="project" value="InterPro"/>
</dbReference>
<dbReference type="CDD" id="cd06222">
    <property type="entry name" value="RNase_H_like"/>
    <property type="match status" value="1"/>
</dbReference>
<proteinExistence type="predicted"/>
<evidence type="ECO:0000259" key="1">
    <source>
        <dbReference type="Pfam" id="PF13456"/>
    </source>
</evidence>
<dbReference type="EMBL" id="BPVZ01000048">
    <property type="protein sequence ID" value="GKV17453.1"/>
    <property type="molecule type" value="Genomic_DNA"/>
</dbReference>
<dbReference type="PANTHER" id="PTHR33116">
    <property type="entry name" value="REVERSE TRANSCRIPTASE ZINC-BINDING DOMAIN-CONTAINING PROTEIN-RELATED-RELATED"/>
    <property type="match status" value="1"/>
</dbReference>
<accession>A0AAV5JS18</accession>
<dbReference type="Proteomes" id="UP001054252">
    <property type="component" value="Unassembled WGS sequence"/>
</dbReference>
<keyword evidence="3" id="KW-1185">Reference proteome</keyword>
<protein>
    <recommendedName>
        <fullName evidence="1">RNase H type-1 domain-containing protein</fullName>
    </recommendedName>
</protein>
<dbReference type="AlphaFoldDB" id="A0AAV5JS18"/>
<gene>
    <name evidence="2" type="ORF">SLEP1_g27964</name>
</gene>
<evidence type="ECO:0000313" key="3">
    <source>
        <dbReference type="Proteomes" id="UP001054252"/>
    </source>
</evidence>
<name>A0AAV5JS18_9ROSI</name>
<dbReference type="SUPFAM" id="SSF53098">
    <property type="entry name" value="Ribonuclease H-like"/>
    <property type="match status" value="1"/>
</dbReference>
<comment type="caution">
    <text evidence="2">The sequence shown here is derived from an EMBL/GenBank/DDBJ whole genome shotgun (WGS) entry which is preliminary data.</text>
</comment>
<evidence type="ECO:0000313" key="2">
    <source>
        <dbReference type="EMBL" id="GKV17453.1"/>
    </source>
</evidence>
<dbReference type="InterPro" id="IPR036397">
    <property type="entry name" value="RNaseH_sf"/>
</dbReference>
<organism evidence="2 3">
    <name type="scientific">Rubroshorea leprosula</name>
    <dbReference type="NCBI Taxonomy" id="152421"/>
    <lineage>
        <taxon>Eukaryota</taxon>
        <taxon>Viridiplantae</taxon>
        <taxon>Streptophyta</taxon>
        <taxon>Embryophyta</taxon>
        <taxon>Tracheophyta</taxon>
        <taxon>Spermatophyta</taxon>
        <taxon>Magnoliopsida</taxon>
        <taxon>eudicotyledons</taxon>
        <taxon>Gunneridae</taxon>
        <taxon>Pentapetalae</taxon>
        <taxon>rosids</taxon>
        <taxon>malvids</taxon>
        <taxon>Malvales</taxon>
        <taxon>Dipterocarpaceae</taxon>
        <taxon>Rubroshorea</taxon>
    </lineage>
</organism>
<feature type="domain" description="RNase H type-1" evidence="1">
    <location>
        <begin position="288"/>
        <end position="408"/>
    </location>
</feature>
<reference evidence="2 3" key="1">
    <citation type="journal article" date="2021" name="Commun. Biol.">
        <title>The genome of Shorea leprosula (Dipterocarpaceae) highlights the ecological relevance of drought in aseasonal tropical rainforests.</title>
        <authorList>
            <person name="Ng K.K.S."/>
            <person name="Kobayashi M.J."/>
            <person name="Fawcett J.A."/>
            <person name="Hatakeyama M."/>
            <person name="Paape T."/>
            <person name="Ng C.H."/>
            <person name="Ang C.C."/>
            <person name="Tnah L.H."/>
            <person name="Lee C.T."/>
            <person name="Nishiyama T."/>
            <person name="Sese J."/>
            <person name="O'Brien M.J."/>
            <person name="Copetti D."/>
            <person name="Mohd Noor M.I."/>
            <person name="Ong R.C."/>
            <person name="Putra M."/>
            <person name="Sireger I.Z."/>
            <person name="Indrioko S."/>
            <person name="Kosugi Y."/>
            <person name="Izuno A."/>
            <person name="Isagi Y."/>
            <person name="Lee S.L."/>
            <person name="Shimizu K.K."/>
        </authorList>
    </citation>
    <scope>NUCLEOTIDE SEQUENCE [LARGE SCALE GENOMIC DNA]</scope>
    <source>
        <strain evidence="2">214</strain>
    </source>
</reference>
<dbReference type="InterPro" id="IPR002156">
    <property type="entry name" value="RNaseH_domain"/>
</dbReference>
<dbReference type="GO" id="GO:0003676">
    <property type="term" value="F:nucleic acid binding"/>
    <property type="evidence" value="ECO:0007669"/>
    <property type="project" value="InterPro"/>
</dbReference>
<sequence>MAIRQRLFFLLEAFDKTSDIGKYLGIPISAKRHSKADCQFILEKIRSKLIGWKTQFPSMAGRATLISSVLASIPNFYMQTMWLPSSVHKEIDRISNNFLWGSTDNQRKIHSIGWDTVCLPKSKGGLGFRSARNANIVAMSKLNWRLHTEEDKAWREVLVRKYNINNFSFAPSSSASHAIKCISKGTELFKSEIKYIARNSHSISFWFDHWVGATPLRSILFGLLIENAESILLSDALSNGAFNMDAISYTLPSDLVKDILAIPLSNLPFVVDGLIGWDPPPPGWLKLNTNGSTVGNPNNASCGGLFKDYPGHWVISFTSNIGLTTALVVELYAIRDGLNIVVSHHFHSVIVEIDCQVAYLLLTITVNKLHPCSTLILNCRALLHIIPQVQVKDVLREANIAADALAKKRVFAPHGLRILNVFPPTVHLLCIANYVGVSYSRP</sequence>
<dbReference type="Pfam" id="PF13456">
    <property type="entry name" value="RVT_3"/>
    <property type="match status" value="1"/>
</dbReference>
<dbReference type="InterPro" id="IPR044730">
    <property type="entry name" value="RNase_H-like_dom_plant"/>
</dbReference>